<dbReference type="AlphaFoldDB" id="A0A941HSR1"/>
<evidence type="ECO:0000313" key="2">
    <source>
        <dbReference type="EMBL" id="MBR0577497.1"/>
    </source>
</evidence>
<dbReference type="PANTHER" id="PTHR32305">
    <property type="match status" value="1"/>
</dbReference>
<gene>
    <name evidence="2" type="ORF">KCG48_14415</name>
</gene>
<evidence type="ECO:0000313" key="3">
    <source>
        <dbReference type="Proteomes" id="UP000675379"/>
    </source>
</evidence>
<keyword evidence="1" id="KW-1133">Transmembrane helix</keyword>
<feature type="transmembrane region" description="Helical" evidence="1">
    <location>
        <begin position="118"/>
        <end position="137"/>
    </location>
</feature>
<feature type="non-terminal residue" evidence="2">
    <location>
        <position position="1"/>
    </location>
</feature>
<reference evidence="2" key="1">
    <citation type="submission" date="2021-04" db="EMBL/GenBank/DDBJ databases">
        <title>Proteiniclasticum sedimins sp. nov., an obligate anaerobic bacterium isolated from anaerobic sludge.</title>
        <authorList>
            <person name="Liu J."/>
        </authorList>
    </citation>
    <scope>NUCLEOTIDE SEQUENCE</scope>
    <source>
        <strain evidence="2">BAD-10</strain>
    </source>
</reference>
<sequence length="218" mass="24294">WGKPLTVEGSLAETLGQKNPYRYRGYSYDRETGLYYLGSRYYNPEIGRFINADDSDILDGRNNHILENNLFAYCLNNPIIYHDPKGKFAQFTLEGANGVYVATTAAAGGASFWNPAGWVLLGIAVTGTVILTSVAIYNSNKIKHARIAQITSKNMSKTVREILKDKKGSIKNAKPPKGSPGWDSIMDLTLSEIIRRAQQGEPGFNYFKKLLTDSRFNK</sequence>
<dbReference type="PANTHER" id="PTHR32305:SF15">
    <property type="entry name" value="PROTEIN RHSA-RELATED"/>
    <property type="match status" value="1"/>
</dbReference>
<evidence type="ECO:0000256" key="1">
    <source>
        <dbReference type="SAM" id="Phobius"/>
    </source>
</evidence>
<dbReference type="RefSeq" id="WP_211802885.1">
    <property type="nucleotide sequence ID" value="NZ_JAGSCS010000054.1"/>
</dbReference>
<keyword evidence="3" id="KW-1185">Reference proteome</keyword>
<keyword evidence="1" id="KW-0812">Transmembrane</keyword>
<protein>
    <submittedName>
        <fullName evidence="2">RHS repeat-associated core domain-containing protein</fullName>
    </submittedName>
</protein>
<proteinExistence type="predicted"/>
<comment type="caution">
    <text evidence="2">The sequence shown here is derived from an EMBL/GenBank/DDBJ whole genome shotgun (WGS) entry which is preliminary data.</text>
</comment>
<dbReference type="EMBL" id="JAGSCS010000054">
    <property type="protein sequence ID" value="MBR0577497.1"/>
    <property type="molecule type" value="Genomic_DNA"/>
</dbReference>
<organism evidence="2 3">
    <name type="scientific">Proteiniclasticum sediminis</name>
    <dbReference type="NCBI Taxonomy" id="2804028"/>
    <lineage>
        <taxon>Bacteria</taxon>
        <taxon>Bacillati</taxon>
        <taxon>Bacillota</taxon>
        <taxon>Clostridia</taxon>
        <taxon>Eubacteriales</taxon>
        <taxon>Clostridiaceae</taxon>
        <taxon>Proteiniclasticum</taxon>
    </lineage>
</organism>
<accession>A0A941HSR1</accession>
<keyword evidence="1" id="KW-0472">Membrane</keyword>
<dbReference type="Proteomes" id="UP000675379">
    <property type="component" value="Unassembled WGS sequence"/>
</dbReference>
<name>A0A941HSR1_9CLOT</name>
<dbReference type="InterPro" id="IPR022385">
    <property type="entry name" value="Rhs_assc_core"/>
</dbReference>
<dbReference type="Gene3D" id="2.180.10.10">
    <property type="entry name" value="RHS repeat-associated core"/>
    <property type="match status" value="1"/>
</dbReference>
<dbReference type="NCBIfam" id="TIGR03696">
    <property type="entry name" value="Rhs_assc_core"/>
    <property type="match status" value="1"/>
</dbReference>
<dbReference type="InterPro" id="IPR050708">
    <property type="entry name" value="T6SS_VgrG/RHS"/>
</dbReference>